<proteinExistence type="predicted"/>
<accession>A0A9D4GPD0</accession>
<keyword evidence="2" id="KW-1185">Reference proteome</keyword>
<protein>
    <submittedName>
        <fullName evidence="1">Uncharacterized protein</fullName>
    </submittedName>
</protein>
<comment type="caution">
    <text evidence="1">The sequence shown here is derived from an EMBL/GenBank/DDBJ whole genome shotgun (WGS) entry which is preliminary data.</text>
</comment>
<evidence type="ECO:0000313" key="1">
    <source>
        <dbReference type="EMBL" id="KAH3821146.1"/>
    </source>
</evidence>
<evidence type="ECO:0000313" key="2">
    <source>
        <dbReference type="Proteomes" id="UP000828390"/>
    </source>
</evidence>
<gene>
    <name evidence="1" type="ORF">DPMN_122906</name>
</gene>
<reference evidence="1" key="1">
    <citation type="journal article" date="2019" name="bioRxiv">
        <title>The Genome of the Zebra Mussel, Dreissena polymorpha: A Resource for Invasive Species Research.</title>
        <authorList>
            <person name="McCartney M.A."/>
            <person name="Auch B."/>
            <person name="Kono T."/>
            <person name="Mallez S."/>
            <person name="Zhang Y."/>
            <person name="Obille A."/>
            <person name="Becker A."/>
            <person name="Abrahante J.E."/>
            <person name="Garbe J."/>
            <person name="Badalamenti J.P."/>
            <person name="Herman A."/>
            <person name="Mangelson H."/>
            <person name="Liachko I."/>
            <person name="Sullivan S."/>
            <person name="Sone E.D."/>
            <person name="Koren S."/>
            <person name="Silverstein K.A.T."/>
            <person name="Beckman K.B."/>
            <person name="Gohl D.M."/>
        </authorList>
    </citation>
    <scope>NUCLEOTIDE SEQUENCE</scope>
    <source>
        <strain evidence="1">Duluth1</strain>
        <tissue evidence="1">Whole animal</tissue>
    </source>
</reference>
<reference evidence="1" key="2">
    <citation type="submission" date="2020-11" db="EMBL/GenBank/DDBJ databases">
        <authorList>
            <person name="McCartney M.A."/>
            <person name="Auch B."/>
            <person name="Kono T."/>
            <person name="Mallez S."/>
            <person name="Becker A."/>
            <person name="Gohl D.M."/>
            <person name="Silverstein K.A.T."/>
            <person name="Koren S."/>
            <person name="Bechman K.B."/>
            <person name="Herman A."/>
            <person name="Abrahante J.E."/>
            <person name="Garbe J."/>
        </authorList>
    </citation>
    <scope>NUCLEOTIDE SEQUENCE</scope>
    <source>
        <strain evidence="1">Duluth1</strain>
        <tissue evidence="1">Whole animal</tissue>
    </source>
</reference>
<name>A0A9D4GPD0_DREPO</name>
<dbReference type="AlphaFoldDB" id="A0A9D4GPD0"/>
<sequence>MTTNGFPALGWPSPWSYPVFKRLRTAIHWERIENPVPSNTSELSPYGISNT</sequence>
<dbReference type="Proteomes" id="UP000828390">
    <property type="component" value="Unassembled WGS sequence"/>
</dbReference>
<organism evidence="1 2">
    <name type="scientific">Dreissena polymorpha</name>
    <name type="common">Zebra mussel</name>
    <name type="synonym">Mytilus polymorpha</name>
    <dbReference type="NCBI Taxonomy" id="45954"/>
    <lineage>
        <taxon>Eukaryota</taxon>
        <taxon>Metazoa</taxon>
        <taxon>Spiralia</taxon>
        <taxon>Lophotrochozoa</taxon>
        <taxon>Mollusca</taxon>
        <taxon>Bivalvia</taxon>
        <taxon>Autobranchia</taxon>
        <taxon>Heteroconchia</taxon>
        <taxon>Euheterodonta</taxon>
        <taxon>Imparidentia</taxon>
        <taxon>Neoheterodontei</taxon>
        <taxon>Myida</taxon>
        <taxon>Dreissenoidea</taxon>
        <taxon>Dreissenidae</taxon>
        <taxon>Dreissena</taxon>
    </lineage>
</organism>
<dbReference type="EMBL" id="JAIWYP010000005">
    <property type="protein sequence ID" value="KAH3821146.1"/>
    <property type="molecule type" value="Genomic_DNA"/>
</dbReference>